<dbReference type="GO" id="GO:0005524">
    <property type="term" value="F:ATP binding"/>
    <property type="evidence" value="ECO:0007669"/>
    <property type="project" value="UniProtKB-KW"/>
</dbReference>
<dbReference type="InterPro" id="IPR011009">
    <property type="entry name" value="Kinase-like_dom_sf"/>
</dbReference>
<dbReference type="GO" id="GO:0005634">
    <property type="term" value="C:nucleus"/>
    <property type="evidence" value="ECO:0007669"/>
    <property type="project" value="UniProtKB-SubCell"/>
</dbReference>
<dbReference type="SUPFAM" id="SSF56112">
    <property type="entry name" value="Protein kinase-like (PK-like)"/>
    <property type="match status" value="1"/>
</dbReference>
<evidence type="ECO:0000256" key="17">
    <source>
        <dbReference type="SAM" id="MobiDB-lite"/>
    </source>
</evidence>
<dbReference type="CDD" id="cd13999">
    <property type="entry name" value="STKc_MAP3K-like"/>
    <property type="match status" value="1"/>
</dbReference>
<dbReference type="InterPro" id="IPR008271">
    <property type="entry name" value="Ser/Thr_kinase_AS"/>
</dbReference>
<comment type="catalytic activity">
    <reaction evidence="14">
        <text>L-threonyl-[protein] + ATP = O-phospho-L-threonyl-[protein] + ADP + H(+)</text>
        <dbReference type="Rhea" id="RHEA:46608"/>
        <dbReference type="Rhea" id="RHEA-COMP:11060"/>
        <dbReference type="Rhea" id="RHEA-COMP:11605"/>
        <dbReference type="ChEBI" id="CHEBI:15378"/>
        <dbReference type="ChEBI" id="CHEBI:30013"/>
        <dbReference type="ChEBI" id="CHEBI:30616"/>
        <dbReference type="ChEBI" id="CHEBI:61977"/>
        <dbReference type="ChEBI" id="CHEBI:456216"/>
        <dbReference type="EC" id="2.7.11.1"/>
    </reaction>
</comment>
<dbReference type="Proteomes" id="UP000712281">
    <property type="component" value="Unassembled WGS sequence"/>
</dbReference>
<gene>
    <name evidence="19" type="ORF">F2Q68_00041748</name>
</gene>
<keyword evidence="7" id="KW-0418">Kinase</keyword>
<comment type="similarity">
    <text evidence="2">Belongs to the protein kinase superfamily. TKL Ser/Thr protein kinase family. RAF subfamily.</text>
</comment>
<organism evidence="19 20">
    <name type="scientific">Brassica cretica</name>
    <name type="common">Mustard</name>
    <dbReference type="NCBI Taxonomy" id="69181"/>
    <lineage>
        <taxon>Eukaryota</taxon>
        <taxon>Viridiplantae</taxon>
        <taxon>Streptophyta</taxon>
        <taxon>Embryophyta</taxon>
        <taxon>Tracheophyta</taxon>
        <taxon>Spermatophyta</taxon>
        <taxon>Magnoliopsida</taxon>
        <taxon>eudicotyledons</taxon>
        <taxon>Gunneridae</taxon>
        <taxon>Pentapetalae</taxon>
        <taxon>rosids</taxon>
        <taxon>malvids</taxon>
        <taxon>Brassicales</taxon>
        <taxon>Brassicaceae</taxon>
        <taxon>Brassiceae</taxon>
        <taxon>Brassica</taxon>
    </lineage>
</organism>
<dbReference type="InterPro" id="IPR050167">
    <property type="entry name" value="Ser_Thr_protein_kinase"/>
</dbReference>
<keyword evidence="4" id="KW-0723">Serine/threonine-protein kinase</keyword>
<comment type="subcellular location">
    <subcellularLocation>
        <location evidence="1">Nucleus</location>
    </subcellularLocation>
</comment>
<dbReference type="FunFam" id="3.30.200.20:FF:000060">
    <property type="entry name" value="Serine/threonine-protein kinase isoform 1"/>
    <property type="match status" value="1"/>
</dbReference>
<evidence type="ECO:0000256" key="1">
    <source>
        <dbReference type="ARBA" id="ARBA00004123"/>
    </source>
</evidence>
<dbReference type="InterPro" id="IPR044822">
    <property type="entry name" value="Myb_DNA-bind_4"/>
</dbReference>
<proteinExistence type="inferred from homology"/>
<dbReference type="GO" id="GO:0004674">
    <property type="term" value="F:protein serine/threonine kinase activity"/>
    <property type="evidence" value="ECO:0007669"/>
    <property type="project" value="UniProtKB-KW"/>
</dbReference>
<dbReference type="AlphaFoldDB" id="A0A8S9ML96"/>
<keyword evidence="6" id="KW-0547">Nucleotide-binding</keyword>
<dbReference type="SMART" id="SM00220">
    <property type="entry name" value="S_TKc"/>
    <property type="match status" value="1"/>
</dbReference>
<feature type="domain" description="Protein kinase" evidence="18">
    <location>
        <begin position="226"/>
        <end position="524"/>
    </location>
</feature>
<evidence type="ECO:0000256" key="6">
    <source>
        <dbReference type="ARBA" id="ARBA00022741"/>
    </source>
</evidence>
<keyword evidence="10 16" id="KW-0175">Coiled coil</keyword>
<evidence type="ECO:0000256" key="8">
    <source>
        <dbReference type="ARBA" id="ARBA00022840"/>
    </source>
</evidence>
<dbReference type="InterPro" id="IPR000719">
    <property type="entry name" value="Prot_kinase_dom"/>
</dbReference>
<sequence length="693" mass="78562">MGLTSFGPLFYPDREAVRRREEHKKDFWIYPLRLPASLVGAVRGSLLSIFRSDVLSWGDRGIERSGRRDLVSVVTLWLLGMLHWARLCFWCVVQVIPALMWVSTSSIESGELLYGLHLGRRPKLFDMSLALRQSVLFRRILVLFEAARWRRFEGGNGFRSRCPGSVEICVKAFSLIIKEIKISMASWIRFGLAIWFEATWFSIDVEKLCSPLSATYGFSRLLREGLRSICSIAAGFFGEVFRGVWNGTDVAIKVFLEQDLTAENMEDFCNEISILSRLRHPNVILFLGACTRPPRLSLITEFMEMGSLYNLLHLSGQKKKLSWRRKLKMLRDICRGLMCIHRMGIVHRDIKSANCLLSSKLTVKICDFGLSRIMTGTTMRDAVSAGTPEWMAPELIRNEPFSEKCDIFSLGVIMWELCTLTRPWEGVPPEREATFTLIQAWGSRYVNLSRGSLRQNHWQEVANAVNDRHFNTGRNVSAAKSQPYRTDVQCKNRIDTLKKKYKVEKARVSGAGGSGGYVSTWPFFSDLDDLLGETFPTSSATPSLPMTIVPVPVAPRSAIPRRPAPAPAIMRIGGDNLLGYRGNLNAFAAAAAAAASSPAYEDDSDGSRSRSSGGKRKREEKQGYKEVAEAIERLGEIYERVEERKRKEMVELEKQRMRFAKELECHRMQLFTEMRVRLHKLRRTKGPTSSGET</sequence>
<comment type="caution">
    <text evidence="19">The sequence shown here is derived from an EMBL/GenBank/DDBJ whole genome shotgun (WGS) entry which is preliminary data.</text>
</comment>
<evidence type="ECO:0000256" key="3">
    <source>
        <dbReference type="ARBA" id="ARBA00012513"/>
    </source>
</evidence>
<protein>
    <recommendedName>
        <fullName evidence="3">non-specific serine/threonine protein kinase</fullName>
        <ecNumber evidence="3">2.7.11.1</ecNumber>
    </recommendedName>
</protein>
<evidence type="ECO:0000259" key="18">
    <source>
        <dbReference type="PROSITE" id="PS50011"/>
    </source>
</evidence>
<dbReference type="EMBL" id="QGKW02000007">
    <property type="protein sequence ID" value="KAF2618149.1"/>
    <property type="molecule type" value="Genomic_DNA"/>
</dbReference>
<evidence type="ECO:0000256" key="14">
    <source>
        <dbReference type="ARBA" id="ARBA00047899"/>
    </source>
</evidence>
<dbReference type="GO" id="GO:0003677">
    <property type="term" value="F:DNA binding"/>
    <property type="evidence" value="ECO:0007669"/>
    <property type="project" value="UniProtKB-KW"/>
</dbReference>
<evidence type="ECO:0000256" key="9">
    <source>
        <dbReference type="ARBA" id="ARBA00023015"/>
    </source>
</evidence>
<dbReference type="GO" id="GO:0007165">
    <property type="term" value="P:signal transduction"/>
    <property type="evidence" value="ECO:0007669"/>
    <property type="project" value="TreeGrafter"/>
</dbReference>
<evidence type="ECO:0000256" key="7">
    <source>
        <dbReference type="ARBA" id="ARBA00022777"/>
    </source>
</evidence>
<comment type="catalytic activity">
    <reaction evidence="15">
        <text>L-seryl-[protein] + ATP = O-phospho-L-seryl-[protein] + ADP + H(+)</text>
        <dbReference type="Rhea" id="RHEA:17989"/>
        <dbReference type="Rhea" id="RHEA-COMP:9863"/>
        <dbReference type="Rhea" id="RHEA-COMP:11604"/>
        <dbReference type="ChEBI" id="CHEBI:15378"/>
        <dbReference type="ChEBI" id="CHEBI:29999"/>
        <dbReference type="ChEBI" id="CHEBI:30616"/>
        <dbReference type="ChEBI" id="CHEBI:83421"/>
        <dbReference type="ChEBI" id="CHEBI:456216"/>
        <dbReference type="EC" id="2.7.11.1"/>
    </reaction>
</comment>
<dbReference type="Gene3D" id="3.30.200.20">
    <property type="entry name" value="Phosphorylase Kinase, domain 1"/>
    <property type="match status" value="1"/>
</dbReference>
<keyword evidence="12" id="KW-0804">Transcription</keyword>
<accession>A0A8S9ML96</accession>
<evidence type="ECO:0000256" key="12">
    <source>
        <dbReference type="ARBA" id="ARBA00023163"/>
    </source>
</evidence>
<dbReference type="InterPro" id="IPR001245">
    <property type="entry name" value="Ser-Thr/Tyr_kinase_cat_dom"/>
</dbReference>
<evidence type="ECO:0000313" key="20">
    <source>
        <dbReference type="Proteomes" id="UP000712281"/>
    </source>
</evidence>
<keyword evidence="11" id="KW-0238">DNA-binding</keyword>
<dbReference type="PROSITE" id="PS50011">
    <property type="entry name" value="PROTEIN_KINASE_DOM"/>
    <property type="match status" value="1"/>
</dbReference>
<keyword evidence="5" id="KW-0808">Transferase</keyword>
<keyword evidence="8" id="KW-0067">ATP-binding</keyword>
<feature type="coiled-coil region" evidence="16">
    <location>
        <begin position="624"/>
        <end position="669"/>
    </location>
</feature>
<evidence type="ECO:0000256" key="2">
    <source>
        <dbReference type="ARBA" id="ARBA00010507"/>
    </source>
</evidence>
<keyword evidence="9" id="KW-0805">Transcription regulation</keyword>
<evidence type="ECO:0000256" key="4">
    <source>
        <dbReference type="ARBA" id="ARBA00022527"/>
    </source>
</evidence>
<evidence type="ECO:0000313" key="19">
    <source>
        <dbReference type="EMBL" id="KAF2618149.1"/>
    </source>
</evidence>
<evidence type="ECO:0000256" key="5">
    <source>
        <dbReference type="ARBA" id="ARBA00022679"/>
    </source>
</evidence>
<keyword evidence="13" id="KW-0539">Nucleus</keyword>
<dbReference type="PANTHER" id="PTHR23257:SF821">
    <property type="entry name" value="ATP BINDING PROTEIN"/>
    <property type="match status" value="1"/>
</dbReference>
<evidence type="ECO:0000256" key="13">
    <source>
        <dbReference type="ARBA" id="ARBA00023242"/>
    </source>
</evidence>
<evidence type="ECO:0000256" key="10">
    <source>
        <dbReference type="ARBA" id="ARBA00023054"/>
    </source>
</evidence>
<dbReference type="FunFam" id="1.10.10.60:FF:000104">
    <property type="entry name" value="trihelix transcription factor ASIL2"/>
    <property type="match status" value="1"/>
</dbReference>
<name>A0A8S9ML96_BRACR</name>
<dbReference type="PANTHER" id="PTHR23257">
    <property type="entry name" value="SERINE-THREONINE PROTEIN KINASE"/>
    <property type="match status" value="1"/>
</dbReference>
<dbReference type="Pfam" id="PF07714">
    <property type="entry name" value="PK_Tyr_Ser-Thr"/>
    <property type="match status" value="1"/>
</dbReference>
<evidence type="ECO:0000256" key="16">
    <source>
        <dbReference type="SAM" id="Coils"/>
    </source>
</evidence>
<dbReference type="PROSITE" id="PS00108">
    <property type="entry name" value="PROTEIN_KINASE_ST"/>
    <property type="match status" value="1"/>
</dbReference>
<dbReference type="Gene3D" id="1.10.510.10">
    <property type="entry name" value="Transferase(Phosphotransferase) domain 1"/>
    <property type="match status" value="1"/>
</dbReference>
<dbReference type="GO" id="GO:0005737">
    <property type="term" value="C:cytoplasm"/>
    <property type="evidence" value="ECO:0007669"/>
    <property type="project" value="TreeGrafter"/>
</dbReference>
<feature type="region of interest" description="Disordered" evidence="17">
    <location>
        <begin position="597"/>
        <end position="623"/>
    </location>
</feature>
<reference evidence="19" key="1">
    <citation type="submission" date="2019-12" db="EMBL/GenBank/DDBJ databases">
        <title>Genome sequencing and annotation of Brassica cretica.</title>
        <authorList>
            <person name="Studholme D.J."/>
            <person name="Sarris P.F."/>
        </authorList>
    </citation>
    <scope>NUCLEOTIDE SEQUENCE</scope>
    <source>
        <strain evidence="19">PFS-001/15</strain>
        <tissue evidence="19">Leaf</tissue>
    </source>
</reference>
<evidence type="ECO:0000256" key="15">
    <source>
        <dbReference type="ARBA" id="ARBA00048679"/>
    </source>
</evidence>
<dbReference type="Pfam" id="PF13837">
    <property type="entry name" value="Myb_DNA-bind_4"/>
    <property type="match status" value="1"/>
</dbReference>
<dbReference type="EC" id="2.7.11.1" evidence="3"/>
<evidence type="ECO:0000256" key="11">
    <source>
        <dbReference type="ARBA" id="ARBA00023125"/>
    </source>
</evidence>